<feature type="domain" description="DHHA2" evidence="6">
    <location>
        <begin position="294"/>
        <end position="495"/>
    </location>
</feature>
<evidence type="ECO:0000313" key="7">
    <source>
        <dbReference type="EMBL" id="PKI82349.1"/>
    </source>
</evidence>
<keyword evidence="8" id="KW-1185">Reference proteome</keyword>
<protein>
    <submittedName>
        <fullName evidence="7">Ppx1p</fullName>
    </submittedName>
</protein>
<dbReference type="InterPro" id="IPR004097">
    <property type="entry name" value="DHHA2"/>
</dbReference>
<dbReference type="GO" id="GO:0046872">
    <property type="term" value="F:metal ion binding"/>
    <property type="evidence" value="ECO:0007669"/>
    <property type="project" value="UniProtKB-KW"/>
</dbReference>
<name>A0A2N1J724_9BASI</name>
<evidence type="ECO:0000256" key="3">
    <source>
        <dbReference type="ARBA" id="ARBA00022801"/>
    </source>
</evidence>
<gene>
    <name evidence="7" type="primary">PPX1</name>
    <name evidence="7" type="ORF">MVES_003730</name>
</gene>
<dbReference type="InterPro" id="IPR038222">
    <property type="entry name" value="DHHA2_dom_sf"/>
</dbReference>
<feature type="domain" description="DDH" evidence="5">
    <location>
        <begin position="37"/>
        <end position="215"/>
    </location>
</feature>
<dbReference type="SUPFAM" id="SSF64182">
    <property type="entry name" value="DHH phosphoesterases"/>
    <property type="match status" value="1"/>
</dbReference>
<dbReference type="Proteomes" id="UP000232875">
    <property type="component" value="Unassembled WGS sequence"/>
</dbReference>
<accession>A0A2N1J724</accession>
<dbReference type="InterPro" id="IPR001667">
    <property type="entry name" value="DDH_dom"/>
</dbReference>
<dbReference type="STRING" id="2020962.A0A2N1J724"/>
<keyword evidence="4" id="KW-0464">Manganese</keyword>
<dbReference type="GO" id="GO:0005737">
    <property type="term" value="C:cytoplasm"/>
    <property type="evidence" value="ECO:0007669"/>
    <property type="project" value="InterPro"/>
</dbReference>
<sequence length="502" mass="54936">MPPPPTLPAYVQWAKQQTMEHLRASKHGKTPNKHLLIVMGNDAGDLDSAASAMGLSYLLAHDAKLRAKYHLGDDANVVPLLQTPRDDLEDRSENVLVYDMLGISREDILCIDDLGVSIHHSTYLSPEQNVSLGLVDHPLLTPAWGGAKEDPHERQVDVIVDHHEEQGAHLDAKLRIIRSPSNDPVGSTASLVSNLFHDSGNTPPHALADLLLSAIVLDTKNVVMLPKGKASAVDLAAYKFLLPHSSFKTATSAASFVSEAQERLSNLANAAGVVYDTSTHATKHETTAVWSKLLRQVKANVAHLDTHGLLARDMKIADVHTSQGKVRFGISSVPLSLSAWLSGAYRQHAKPHDTTDAAVEQEWRRCWVTMHAWMQERGLDIAVVLPSFKEMHNGKLKSRRDFAMLYAAPQGGKAFADVLAELEAWGKPGSLAPSATFLDLRPWRGQRLIRGERERVHGLGADGQVQIPTAAPIYGTVLRQGNTNANRKVVQPALVRILKYIL</sequence>
<dbReference type="PANTHER" id="PTHR12112:SF39">
    <property type="entry name" value="EG:152A3.5 PROTEIN (FBGN0003116_PN PROTEIN)"/>
    <property type="match status" value="1"/>
</dbReference>
<evidence type="ECO:0000256" key="4">
    <source>
        <dbReference type="ARBA" id="ARBA00023211"/>
    </source>
</evidence>
<reference evidence="7 8" key="1">
    <citation type="submission" date="2017-10" db="EMBL/GenBank/DDBJ databases">
        <title>A novel species of cold-tolerant Malassezia isolated from bats.</title>
        <authorList>
            <person name="Lorch J.M."/>
            <person name="Palmer J.M."/>
            <person name="Vanderwolf K.J."/>
            <person name="Schmidt K.Z."/>
            <person name="Verant M.L."/>
            <person name="Weller T.J."/>
            <person name="Blehert D.S."/>
        </authorList>
    </citation>
    <scope>NUCLEOTIDE SEQUENCE [LARGE SCALE GENOMIC DNA]</scope>
    <source>
        <strain evidence="7 8">NWHC:44797-103</strain>
    </source>
</reference>
<dbReference type="Gene3D" id="3.90.1640.10">
    <property type="entry name" value="inorganic pyrophosphatase (n-terminal core)"/>
    <property type="match status" value="1"/>
</dbReference>
<dbReference type="GO" id="GO:0004309">
    <property type="term" value="F:exopolyphosphatase activity"/>
    <property type="evidence" value="ECO:0007669"/>
    <property type="project" value="TreeGrafter"/>
</dbReference>
<keyword evidence="2" id="KW-0479">Metal-binding</keyword>
<proteinExistence type="predicted"/>
<dbReference type="OrthoDB" id="374045at2759"/>
<dbReference type="AlphaFoldDB" id="A0A2N1J724"/>
<comment type="cofactor">
    <cofactor evidence="1">
        <name>Mn(2+)</name>
        <dbReference type="ChEBI" id="CHEBI:29035"/>
    </cofactor>
</comment>
<dbReference type="PANTHER" id="PTHR12112">
    <property type="entry name" value="BNIP - RELATED"/>
    <property type="match status" value="1"/>
</dbReference>
<dbReference type="Gene3D" id="3.10.310.20">
    <property type="entry name" value="DHHA2 domain"/>
    <property type="match status" value="1"/>
</dbReference>
<evidence type="ECO:0000256" key="2">
    <source>
        <dbReference type="ARBA" id="ARBA00022723"/>
    </source>
</evidence>
<dbReference type="EMBL" id="KZ454996">
    <property type="protein sequence ID" value="PKI82349.1"/>
    <property type="molecule type" value="Genomic_DNA"/>
</dbReference>
<organism evidence="7 8">
    <name type="scientific">Malassezia vespertilionis</name>
    <dbReference type="NCBI Taxonomy" id="2020962"/>
    <lineage>
        <taxon>Eukaryota</taxon>
        <taxon>Fungi</taxon>
        <taxon>Dikarya</taxon>
        <taxon>Basidiomycota</taxon>
        <taxon>Ustilaginomycotina</taxon>
        <taxon>Malasseziomycetes</taxon>
        <taxon>Malasseziales</taxon>
        <taxon>Malasseziaceae</taxon>
        <taxon>Malassezia</taxon>
    </lineage>
</organism>
<evidence type="ECO:0000256" key="1">
    <source>
        <dbReference type="ARBA" id="ARBA00001936"/>
    </source>
</evidence>
<evidence type="ECO:0000259" key="6">
    <source>
        <dbReference type="Pfam" id="PF02833"/>
    </source>
</evidence>
<evidence type="ECO:0000259" key="5">
    <source>
        <dbReference type="Pfam" id="PF01368"/>
    </source>
</evidence>
<dbReference type="Pfam" id="PF01368">
    <property type="entry name" value="DHH"/>
    <property type="match status" value="1"/>
</dbReference>
<dbReference type="Pfam" id="PF02833">
    <property type="entry name" value="DHHA2"/>
    <property type="match status" value="1"/>
</dbReference>
<keyword evidence="3" id="KW-0378">Hydrolase</keyword>
<evidence type="ECO:0000313" key="8">
    <source>
        <dbReference type="Proteomes" id="UP000232875"/>
    </source>
</evidence>
<dbReference type="InterPro" id="IPR038763">
    <property type="entry name" value="DHH_sf"/>
</dbReference>